<evidence type="ECO:0000256" key="1">
    <source>
        <dbReference type="SAM" id="Phobius"/>
    </source>
</evidence>
<dbReference type="Pfam" id="PF19721">
    <property type="entry name" value="DUF6215"/>
    <property type="match status" value="1"/>
</dbReference>
<keyword evidence="1" id="KW-0472">Membrane</keyword>
<keyword evidence="1" id="KW-0812">Transmembrane</keyword>
<keyword evidence="3" id="KW-1185">Reference proteome</keyword>
<feature type="transmembrane region" description="Helical" evidence="1">
    <location>
        <begin position="20"/>
        <end position="37"/>
    </location>
</feature>
<protein>
    <submittedName>
        <fullName evidence="2">Uncharacterized protein</fullName>
    </submittedName>
</protein>
<reference evidence="2" key="1">
    <citation type="journal article" date="2014" name="Int. J. Syst. Evol. Microbiol.">
        <title>Complete genome sequence of Corynebacterium casei LMG S-19264T (=DSM 44701T), isolated from a smear-ripened cheese.</title>
        <authorList>
            <consortium name="US DOE Joint Genome Institute (JGI-PGF)"/>
            <person name="Walter F."/>
            <person name="Albersmeier A."/>
            <person name="Kalinowski J."/>
            <person name="Ruckert C."/>
        </authorList>
    </citation>
    <scope>NUCLEOTIDE SEQUENCE</scope>
    <source>
        <strain evidence="2">CGMCC 4.7110</strain>
    </source>
</reference>
<name>A0A918CTK4_9ACTN</name>
<dbReference type="EMBL" id="BMML01000012">
    <property type="protein sequence ID" value="GGN21489.1"/>
    <property type="molecule type" value="Genomic_DNA"/>
</dbReference>
<evidence type="ECO:0000313" key="2">
    <source>
        <dbReference type="EMBL" id="GGN21489.1"/>
    </source>
</evidence>
<dbReference type="AlphaFoldDB" id="A0A918CTK4"/>
<gene>
    <name evidence="2" type="ORF">GCM10011578_052640</name>
</gene>
<accession>A0A918CTK4</accession>
<keyword evidence="1" id="KW-1133">Transmembrane helix</keyword>
<comment type="caution">
    <text evidence="2">The sequence shown here is derived from an EMBL/GenBank/DDBJ whole genome shotgun (WGS) entry which is preliminary data.</text>
</comment>
<proteinExistence type="predicted"/>
<dbReference type="Proteomes" id="UP000653411">
    <property type="component" value="Unassembled WGS sequence"/>
</dbReference>
<sequence>MGDMTEGFAEPEKDGRPGLQAIAAVALFAVVVGALWAQKEFVHQKDTSGEPAACSKPDDHLPARYVSGARLCKALNRPDLPVLLGTSREVAQTADGSGEWLTLAGGKKLAEPEATVTLKTYSVKLTASYDDMTVSEAAGLLTDARRTTVLGHPAVLYSSPTFSIGFDLGGGKASTGPGGTARCVLVSKQGKDDGKGTFEVALWRQDDVPPDDMALVRVAEQVLPTVPGWNGH</sequence>
<organism evidence="2 3">
    <name type="scientific">Streptomyces fuscichromogenes</name>
    <dbReference type="NCBI Taxonomy" id="1324013"/>
    <lineage>
        <taxon>Bacteria</taxon>
        <taxon>Bacillati</taxon>
        <taxon>Actinomycetota</taxon>
        <taxon>Actinomycetes</taxon>
        <taxon>Kitasatosporales</taxon>
        <taxon>Streptomycetaceae</taxon>
        <taxon>Streptomyces</taxon>
    </lineage>
</organism>
<evidence type="ECO:0000313" key="3">
    <source>
        <dbReference type="Proteomes" id="UP000653411"/>
    </source>
</evidence>
<dbReference type="InterPro" id="IPR046187">
    <property type="entry name" value="DUF6215"/>
</dbReference>
<reference evidence="2" key="2">
    <citation type="submission" date="2020-09" db="EMBL/GenBank/DDBJ databases">
        <authorList>
            <person name="Sun Q."/>
            <person name="Zhou Y."/>
        </authorList>
    </citation>
    <scope>NUCLEOTIDE SEQUENCE</scope>
    <source>
        <strain evidence="2">CGMCC 4.7110</strain>
    </source>
</reference>